<dbReference type="EMBL" id="KB446555">
    <property type="protein sequence ID" value="EME87393.1"/>
    <property type="molecule type" value="Genomic_DNA"/>
</dbReference>
<evidence type="ECO:0000313" key="2">
    <source>
        <dbReference type="EMBL" id="EME87393.1"/>
    </source>
</evidence>
<reference evidence="2 3" key="1">
    <citation type="journal article" date="2012" name="PLoS Pathog.">
        <title>Diverse lifestyles and strategies of plant pathogenesis encoded in the genomes of eighteen Dothideomycetes fungi.</title>
        <authorList>
            <person name="Ohm R.A."/>
            <person name="Feau N."/>
            <person name="Henrissat B."/>
            <person name="Schoch C.L."/>
            <person name="Horwitz B.A."/>
            <person name="Barry K.W."/>
            <person name="Condon B.J."/>
            <person name="Copeland A.C."/>
            <person name="Dhillon B."/>
            <person name="Glaser F."/>
            <person name="Hesse C.N."/>
            <person name="Kosti I."/>
            <person name="LaButti K."/>
            <person name="Lindquist E.A."/>
            <person name="Lucas S."/>
            <person name="Salamov A.A."/>
            <person name="Bradshaw R.E."/>
            <person name="Ciuffetti L."/>
            <person name="Hamelin R.C."/>
            <person name="Kema G.H.J."/>
            <person name="Lawrence C."/>
            <person name="Scott J.A."/>
            <person name="Spatafora J.W."/>
            <person name="Turgeon B.G."/>
            <person name="de Wit P.J.G.M."/>
            <person name="Zhong S."/>
            <person name="Goodwin S.B."/>
            <person name="Grigoriev I.V."/>
        </authorList>
    </citation>
    <scope>NUCLEOTIDE SEQUENCE [LARGE SCALE GENOMIC DNA]</scope>
    <source>
        <strain evidence="2 3">CIRAD86</strain>
    </source>
</reference>
<gene>
    <name evidence="2" type="ORF">MYCFIDRAFT_169228</name>
</gene>
<sequence>MSLSLSLFPIIIFHHLSASSLTSHPILPQSPQQPTRLNVQASQIGLPTLLIFNIERKKQETHQSEFCKESQDLTQFRIIVLREGFWELDFDVEFFVVRGRDGCGEGEEEGDGEEDLIHVGVKQMQEVFLSDASAYAHRVDTNRSDGGITAKIQGTVLHQYVYVLPAKSSRILGALHRRDDAKKKCPSYYFNTISYSSSCKCKLCFNTWQRAVDGHIICADAPRRRSTGGRLVEPFRLRMQRFVARSQLSDARGLWTRSQKVSVAVEEARVIRRHISFLGYSTVLFKIRSWTVV</sequence>
<dbReference type="RefSeq" id="XP_007920848.1">
    <property type="nucleotide sequence ID" value="XM_007922657.1"/>
</dbReference>
<organism evidence="2 3">
    <name type="scientific">Pseudocercospora fijiensis (strain CIRAD86)</name>
    <name type="common">Black leaf streak disease fungus</name>
    <name type="synonym">Mycosphaerella fijiensis</name>
    <dbReference type="NCBI Taxonomy" id="383855"/>
    <lineage>
        <taxon>Eukaryota</taxon>
        <taxon>Fungi</taxon>
        <taxon>Dikarya</taxon>
        <taxon>Ascomycota</taxon>
        <taxon>Pezizomycotina</taxon>
        <taxon>Dothideomycetes</taxon>
        <taxon>Dothideomycetidae</taxon>
        <taxon>Mycosphaerellales</taxon>
        <taxon>Mycosphaerellaceae</taxon>
        <taxon>Pseudocercospora</taxon>
    </lineage>
</organism>
<dbReference type="KEGG" id="pfj:MYCFIDRAFT_169228"/>
<proteinExistence type="predicted"/>
<keyword evidence="3" id="KW-1185">Reference proteome</keyword>
<protein>
    <submittedName>
        <fullName evidence="2">Uncharacterized protein</fullName>
    </submittedName>
</protein>
<name>N1Q929_PSEFD</name>
<dbReference type="GeneID" id="19332336"/>
<dbReference type="HOGENOM" id="CLU_950371_0_0_1"/>
<keyword evidence="1" id="KW-0732">Signal</keyword>
<evidence type="ECO:0000313" key="3">
    <source>
        <dbReference type="Proteomes" id="UP000016932"/>
    </source>
</evidence>
<accession>N1Q929</accession>
<feature type="signal peptide" evidence="1">
    <location>
        <begin position="1"/>
        <end position="18"/>
    </location>
</feature>
<evidence type="ECO:0000256" key="1">
    <source>
        <dbReference type="SAM" id="SignalP"/>
    </source>
</evidence>
<dbReference type="Proteomes" id="UP000016932">
    <property type="component" value="Unassembled WGS sequence"/>
</dbReference>
<feature type="chain" id="PRO_5004110021" evidence="1">
    <location>
        <begin position="19"/>
        <end position="293"/>
    </location>
</feature>
<dbReference type="AlphaFoldDB" id="N1Q929"/>
<dbReference type="VEuPathDB" id="FungiDB:MYCFIDRAFT_169228"/>